<dbReference type="FunFam" id="3.40.50.10810:FF:000055">
    <property type="entry name" value="Protein CHROMATIN REMODELING 24"/>
    <property type="match status" value="1"/>
</dbReference>
<evidence type="ECO:0000313" key="11">
    <source>
        <dbReference type="Proteomes" id="UP001231189"/>
    </source>
</evidence>
<dbReference type="PANTHER" id="PTHR45629:SF12">
    <property type="entry name" value="HELICASE ATP-BINDING DOMAIN-CONTAINING PROTEIN"/>
    <property type="match status" value="1"/>
</dbReference>
<reference evidence="10" key="1">
    <citation type="submission" date="2023-07" db="EMBL/GenBank/DDBJ databases">
        <title>A chromosome-level genome assembly of Lolium multiflorum.</title>
        <authorList>
            <person name="Chen Y."/>
            <person name="Copetti D."/>
            <person name="Kolliker R."/>
            <person name="Studer B."/>
        </authorList>
    </citation>
    <scope>NUCLEOTIDE SEQUENCE</scope>
    <source>
        <strain evidence="10">02402/16</strain>
        <tissue evidence="10">Leaf</tissue>
    </source>
</reference>
<dbReference type="InterPro" id="IPR027417">
    <property type="entry name" value="P-loop_NTPase"/>
</dbReference>
<evidence type="ECO:0000256" key="1">
    <source>
        <dbReference type="ARBA" id="ARBA00007025"/>
    </source>
</evidence>
<feature type="region of interest" description="Disordered" evidence="7">
    <location>
        <begin position="1"/>
        <end position="27"/>
    </location>
</feature>
<evidence type="ECO:0000256" key="3">
    <source>
        <dbReference type="ARBA" id="ARBA00022801"/>
    </source>
</evidence>
<dbReference type="InterPro" id="IPR038718">
    <property type="entry name" value="SNF2-like_sf"/>
</dbReference>
<evidence type="ECO:0000256" key="6">
    <source>
        <dbReference type="ARBA" id="ARBA00023172"/>
    </source>
</evidence>
<dbReference type="Pfam" id="PF00271">
    <property type="entry name" value="Helicase_C"/>
    <property type="match status" value="1"/>
</dbReference>
<sequence>MAASFSSGSLPASTAGATPSSAAPTAGASLASPALTTALSMAGLSPPVVTAPPTNSSSVLPHEELVAAAASSSSSSTPAVKTIDNDHISKYIHFKLDLAGSNYSKWKKLFHSVLSKYDAQGHVDVYTPPLEQDARWRHDDITILHWIYGTISDELYHVIATPDNTAFQAWNLLNSFFRDNQSEFRSVVQGDMKISGLSLDGVDHPGHPSGDTHRPGLPEPEHMGMRKVKLPGRRRLCKLSNTSSSPCPPDAVPVGAWETGGSTEDCRDEDDDHGTYSEREEEEEEEEEEGELPDFQIEAAGGSVVEAPYKLPARILNKLYAHQREGLAWLWSLHYRGTGGILGDDMGLGKTMQVSAFLAGLFHSGLIRRVLVVAPKTLLTHWIKELSVVGLRHIISDYSGSSNDARDFELRNAFKEGGILLTTYDIVRINYKKIRGDFYNDADDEEEGEFWNYVILDEAHFIKNPNTQRAQSLFEIPCVHRIAISGTPIQNNLKEMWALFHFCCPEVLGEKEEFRQRYELPIIRGNDKTASNQAKHIGSNVAKELRERIKPYFLRRMKSEVSLETGLTDNKRLPKKNELIIWLQLTDRQRQLYKAFLNSELAHLAASQGNPLAAITVLKKICDHPQIVTKRAAEHILEGMDGMLNNQEMEMAEKMAMNLADMAHDGDDDDVVEASPEVSCKLFFILSLLRNLLEEGHHVLIFSQTRKMLNLIQEAILLEGYDFLRMDGDTEISERERIVKDFQEGLGAQIFLLTTKVGGLGLTLTKAARVIVVDPAWNPSTDNQSVDRVYRIGQTKDVIVYRLMTSATVEEKIYKSQVLKGALFRAATEKNEQTRYFSQSEIRDLFSLPEQGFDVSLTQKQLQEEHGHPLDMDESLREHIEFLEQQGIAGVSHHSLLFSKTEVLPMLSENDALGRGADAKKTDECFAARTNTNSDIPEEINRLTETLASTTLESEAA</sequence>
<dbReference type="InterPro" id="IPR014001">
    <property type="entry name" value="Helicase_ATP-bd"/>
</dbReference>
<feature type="compositionally biased region" description="Basic and acidic residues" evidence="7">
    <location>
        <begin position="201"/>
        <end position="224"/>
    </location>
</feature>
<feature type="region of interest" description="Disordered" evidence="7">
    <location>
        <begin position="197"/>
        <end position="224"/>
    </location>
</feature>
<gene>
    <name evidence="10" type="ORF">QYE76_010007</name>
</gene>
<keyword evidence="5" id="KW-0067">ATP-binding</keyword>
<dbReference type="Pfam" id="PF00176">
    <property type="entry name" value="SNF2-rel_dom"/>
    <property type="match status" value="1"/>
</dbReference>
<comment type="similarity">
    <text evidence="1">Belongs to the SNF2/RAD54 helicase family.</text>
</comment>
<feature type="compositionally biased region" description="Acidic residues" evidence="7">
    <location>
        <begin position="279"/>
        <end position="292"/>
    </location>
</feature>
<dbReference type="PROSITE" id="PS51192">
    <property type="entry name" value="HELICASE_ATP_BIND_1"/>
    <property type="match status" value="1"/>
</dbReference>
<evidence type="ECO:0000256" key="2">
    <source>
        <dbReference type="ARBA" id="ARBA00022741"/>
    </source>
</evidence>
<feature type="region of interest" description="Disordered" evidence="7">
    <location>
        <begin position="239"/>
        <end position="293"/>
    </location>
</feature>
<feature type="domain" description="Helicase ATP-binding" evidence="8">
    <location>
        <begin position="331"/>
        <end position="506"/>
    </location>
</feature>
<keyword evidence="2" id="KW-0547">Nucleotide-binding</keyword>
<keyword evidence="3" id="KW-0378">Hydrolase</keyword>
<dbReference type="GO" id="GO:0016787">
    <property type="term" value="F:hydrolase activity"/>
    <property type="evidence" value="ECO:0007669"/>
    <property type="project" value="UniProtKB-KW"/>
</dbReference>
<dbReference type="Proteomes" id="UP001231189">
    <property type="component" value="Unassembled WGS sequence"/>
</dbReference>
<dbReference type="InterPro" id="IPR050496">
    <property type="entry name" value="SNF2_RAD54_helicase_repair"/>
</dbReference>
<dbReference type="GO" id="GO:0004386">
    <property type="term" value="F:helicase activity"/>
    <property type="evidence" value="ECO:0007669"/>
    <property type="project" value="UniProtKB-KW"/>
</dbReference>
<evidence type="ECO:0000256" key="5">
    <source>
        <dbReference type="ARBA" id="ARBA00022840"/>
    </source>
</evidence>
<dbReference type="GO" id="GO:0006310">
    <property type="term" value="P:DNA recombination"/>
    <property type="evidence" value="ECO:0007669"/>
    <property type="project" value="UniProtKB-KW"/>
</dbReference>
<feature type="domain" description="Helicase C-terminal" evidence="9">
    <location>
        <begin position="684"/>
        <end position="836"/>
    </location>
</feature>
<name>A0AAD8TSV5_LOLMU</name>
<evidence type="ECO:0000259" key="8">
    <source>
        <dbReference type="PROSITE" id="PS51192"/>
    </source>
</evidence>
<dbReference type="SMART" id="SM00487">
    <property type="entry name" value="DEXDc"/>
    <property type="match status" value="1"/>
</dbReference>
<protein>
    <submittedName>
        <fullName evidence="10">Uncharacterized protein</fullName>
    </submittedName>
</protein>
<dbReference type="PANTHER" id="PTHR45629">
    <property type="entry name" value="SNF2/RAD54 FAMILY MEMBER"/>
    <property type="match status" value="1"/>
</dbReference>
<accession>A0AAD8TSV5</accession>
<dbReference type="InterPro" id="IPR049730">
    <property type="entry name" value="SNF2/RAD54-like_C"/>
</dbReference>
<evidence type="ECO:0000259" key="9">
    <source>
        <dbReference type="PROSITE" id="PS51194"/>
    </source>
</evidence>
<evidence type="ECO:0000313" key="10">
    <source>
        <dbReference type="EMBL" id="KAK1693310.1"/>
    </source>
</evidence>
<dbReference type="Gene3D" id="3.40.50.300">
    <property type="entry name" value="P-loop containing nucleotide triphosphate hydrolases"/>
    <property type="match status" value="1"/>
</dbReference>
<evidence type="ECO:0000256" key="7">
    <source>
        <dbReference type="SAM" id="MobiDB-lite"/>
    </source>
</evidence>
<dbReference type="PROSITE" id="PS51194">
    <property type="entry name" value="HELICASE_CTER"/>
    <property type="match status" value="1"/>
</dbReference>
<dbReference type="Gene3D" id="3.40.50.10810">
    <property type="entry name" value="Tandem AAA-ATPase domain"/>
    <property type="match status" value="1"/>
</dbReference>
<keyword evidence="6" id="KW-0233">DNA recombination</keyword>
<keyword evidence="4" id="KW-0347">Helicase</keyword>
<dbReference type="CDD" id="cd18793">
    <property type="entry name" value="SF2_C_SNF"/>
    <property type="match status" value="1"/>
</dbReference>
<dbReference type="SUPFAM" id="SSF52540">
    <property type="entry name" value="P-loop containing nucleoside triphosphate hydrolases"/>
    <property type="match status" value="2"/>
</dbReference>
<proteinExistence type="inferred from homology"/>
<organism evidence="10 11">
    <name type="scientific">Lolium multiflorum</name>
    <name type="common">Italian ryegrass</name>
    <name type="synonym">Lolium perenne subsp. multiflorum</name>
    <dbReference type="NCBI Taxonomy" id="4521"/>
    <lineage>
        <taxon>Eukaryota</taxon>
        <taxon>Viridiplantae</taxon>
        <taxon>Streptophyta</taxon>
        <taxon>Embryophyta</taxon>
        <taxon>Tracheophyta</taxon>
        <taxon>Spermatophyta</taxon>
        <taxon>Magnoliopsida</taxon>
        <taxon>Liliopsida</taxon>
        <taxon>Poales</taxon>
        <taxon>Poaceae</taxon>
        <taxon>BOP clade</taxon>
        <taxon>Pooideae</taxon>
        <taxon>Poodae</taxon>
        <taxon>Poeae</taxon>
        <taxon>Poeae Chloroplast Group 2 (Poeae type)</taxon>
        <taxon>Loliodinae</taxon>
        <taxon>Loliinae</taxon>
        <taxon>Lolium</taxon>
    </lineage>
</organism>
<dbReference type="InterPro" id="IPR001650">
    <property type="entry name" value="Helicase_C-like"/>
</dbReference>
<dbReference type="GO" id="GO:0005524">
    <property type="term" value="F:ATP binding"/>
    <property type="evidence" value="ECO:0007669"/>
    <property type="project" value="UniProtKB-KW"/>
</dbReference>
<keyword evidence="11" id="KW-1185">Reference proteome</keyword>
<dbReference type="GO" id="GO:0015616">
    <property type="term" value="F:DNA translocase activity"/>
    <property type="evidence" value="ECO:0007669"/>
    <property type="project" value="TreeGrafter"/>
</dbReference>
<dbReference type="AlphaFoldDB" id="A0AAD8TSV5"/>
<feature type="compositionally biased region" description="Low complexity" evidence="7">
    <location>
        <begin position="9"/>
        <end position="27"/>
    </location>
</feature>
<dbReference type="EMBL" id="JAUUTY010000001">
    <property type="protein sequence ID" value="KAK1693310.1"/>
    <property type="molecule type" value="Genomic_DNA"/>
</dbReference>
<dbReference type="InterPro" id="IPR000330">
    <property type="entry name" value="SNF2_N"/>
</dbReference>
<comment type="caution">
    <text evidence="10">The sequence shown here is derived from an EMBL/GenBank/DDBJ whole genome shotgun (WGS) entry which is preliminary data.</text>
</comment>
<dbReference type="SMART" id="SM00490">
    <property type="entry name" value="HELICc"/>
    <property type="match status" value="1"/>
</dbReference>
<evidence type="ECO:0000256" key="4">
    <source>
        <dbReference type="ARBA" id="ARBA00022806"/>
    </source>
</evidence>